<keyword evidence="2" id="KW-0560">Oxidoreductase</keyword>
<proteinExistence type="inferred from homology"/>
<dbReference type="NCBIfam" id="NF004791">
    <property type="entry name" value="PRK06138.1"/>
    <property type="match status" value="1"/>
</dbReference>
<dbReference type="PANTHER" id="PTHR43477">
    <property type="entry name" value="DIHYDROANTICAPSIN 7-DEHYDROGENASE"/>
    <property type="match status" value="1"/>
</dbReference>
<dbReference type="Pfam" id="PF13561">
    <property type="entry name" value="adh_short_C2"/>
    <property type="match status" value="1"/>
</dbReference>
<dbReference type="PRINTS" id="PR00081">
    <property type="entry name" value="GDHRDH"/>
</dbReference>
<dbReference type="GO" id="GO:0016491">
    <property type="term" value="F:oxidoreductase activity"/>
    <property type="evidence" value="ECO:0007669"/>
    <property type="project" value="UniProtKB-KW"/>
</dbReference>
<keyword evidence="3" id="KW-0520">NAD</keyword>
<gene>
    <name evidence="4" type="ORF">CQ13_31090</name>
</gene>
<dbReference type="EMBL" id="LLYA01000172">
    <property type="protein sequence ID" value="KRR21252.1"/>
    <property type="molecule type" value="Genomic_DNA"/>
</dbReference>
<dbReference type="RefSeq" id="WP_057845923.1">
    <property type="nucleotide sequence ID" value="NZ_LLYA01000172.1"/>
</dbReference>
<comment type="similarity">
    <text evidence="1">Belongs to the short-chain dehydrogenases/reductases (SDR) family.</text>
</comment>
<evidence type="ECO:0000256" key="3">
    <source>
        <dbReference type="ARBA" id="ARBA00023027"/>
    </source>
</evidence>
<name>A0A0R3MM08_9BRAD</name>
<dbReference type="FunFam" id="3.40.50.720:FF:000084">
    <property type="entry name" value="Short-chain dehydrogenase reductase"/>
    <property type="match status" value="1"/>
</dbReference>
<dbReference type="InterPro" id="IPR036291">
    <property type="entry name" value="NAD(P)-bd_dom_sf"/>
</dbReference>
<evidence type="ECO:0000313" key="5">
    <source>
        <dbReference type="Proteomes" id="UP000052023"/>
    </source>
</evidence>
<evidence type="ECO:0000313" key="4">
    <source>
        <dbReference type="EMBL" id="KRR21252.1"/>
    </source>
</evidence>
<comment type="caution">
    <text evidence="4">The sequence shown here is derived from an EMBL/GenBank/DDBJ whole genome shotgun (WGS) entry which is preliminary data.</text>
</comment>
<protein>
    <submittedName>
        <fullName evidence="4">Short-chain dehydrogenase</fullName>
    </submittedName>
</protein>
<dbReference type="AlphaFoldDB" id="A0A0R3MM08"/>
<dbReference type="PRINTS" id="PR00080">
    <property type="entry name" value="SDRFAMILY"/>
</dbReference>
<evidence type="ECO:0000256" key="2">
    <source>
        <dbReference type="ARBA" id="ARBA00023002"/>
    </source>
</evidence>
<reference evidence="4 5" key="1">
    <citation type="submission" date="2014-03" db="EMBL/GenBank/DDBJ databases">
        <title>Bradyrhizobium valentinum sp. nov., isolated from effective nodules of Lupinus mariae-josephae, a lupine endemic of basic-lime soils in Eastern Spain.</title>
        <authorList>
            <person name="Duran D."/>
            <person name="Rey L."/>
            <person name="Navarro A."/>
            <person name="Busquets A."/>
            <person name="Imperial J."/>
            <person name="Ruiz-Argueso T."/>
        </authorList>
    </citation>
    <scope>NUCLEOTIDE SEQUENCE [LARGE SCALE GENOMIC DNA]</scope>
    <source>
        <strain evidence="4 5">Ro19</strain>
    </source>
</reference>
<keyword evidence="5" id="KW-1185">Reference proteome</keyword>
<dbReference type="PANTHER" id="PTHR43477:SF4">
    <property type="entry name" value="DEHYDROGENASE_REDUCTASE SDR FAMILY MEMBER 6"/>
    <property type="match status" value="1"/>
</dbReference>
<dbReference type="Proteomes" id="UP000052023">
    <property type="component" value="Unassembled WGS sequence"/>
</dbReference>
<sequence length="253" mass="26245">MRLLGRTAIVTGAGSGIGRASAMLFAREGAFVALVDRDGMGLLETMAAIGETNGDGSVHVGDVGDADFANSVVAEIVARRGRLDVLMTAAGFSCGGTVLTTDPADWDAVFRTNVGGTWLWSRAAVPQMQRQGSASIITLASQLAIAGGKGNSAYIAAKGAIISLTRTMALDFADDGVRVNAIAPGAIDTPMLRRSFARHTHPDPVREASRNRHAMKRFGKAEEVAETALHLASDASSFTTGTVMVVDGGWLAA</sequence>
<accession>A0A0R3MM08</accession>
<dbReference type="CDD" id="cd05233">
    <property type="entry name" value="SDR_c"/>
    <property type="match status" value="1"/>
</dbReference>
<dbReference type="InterPro" id="IPR051122">
    <property type="entry name" value="SDR_DHRS6-like"/>
</dbReference>
<dbReference type="OrthoDB" id="7568484at2"/>
<dbReference type="InterPro" id="IPR002347">
    <property type="entry name" value="SDR_fam"/>
</dbReference>
<organism evidence="4 5">
    <name type="scientific">Bradyrhizobium retamae</name>
    <dbReference type="NCBI Taxonomy" id="1300035"/>
    <lineage>
        <taxon>Bacteria</taxon>
        <taxon>Pseudomonadati</taxon>
        <taxon>Pseudomonadota</taxon>
        <taxon>Alphaproteobacteria</taxon>
        <taxon>Hyphomicrobiales</taxon>
        <taxon>Nitrobacteraceae</taxon>
        <taxon>Bradyrhizobium</taxon>
    </lineage>
</organism>
<evidence type="ECO:0000256" key="1">
    <source>
        <dbReference type="ARBA" id="ARBA00006484"/>
    </source>
</evidence>
<dbReference type="SUPFAM" id="SSF51735">
    <property type="entry name" value="NAD(P)-binding Rossmann-fold domains"/>
    <property type="match status" value="1"/>
</dbReference>
<dbReference type="Gene3D" id="3.40.50.720">
    <property type="entry name" value="NAD(P)-binding Rossmann-like Domain"/>
    <property type="match status" value="1"/>
</dbReference>